<evidence type="ECO:0000313" key="1">
    <source>
        <dbReference type="EMBL" id="GFN75507.1"/>
    </source>
</evidence>
<dbReference type="EMBL" id="BLXT01000273">
    <property type="protein sequence ID" value="GFN75507.1"/>
    <property type="molecule type" value="Genomic_DNA"/>
</dbReference>
<organism evidence="1 2">
    <name type="scientific">Plakobranchus ocellatus</name>
    <dbReference type="NCBI Taxonomy" id="259542"/>
    <lineage>
        <taxon>Eukaryota</taxon>
        <taxon>Metazoa</taxon>
        <taxon>Spiralia</taxon>
        <taxon>Lophotrochozoa</taxon>
        <taxon>Mollusca</taxon>
        <taxon>Gastropoda</taxon>
        <taxon>Heterobranchia</taxon>
        <taxon>Euthyneura</taxon>
        <taxon>Panpulmonata</taxon>
        <taxon>Sacoglossa</taxon>
        <taxon>Placobranchoidea</taxon>
        <taxon>Plakobranchidae</taxon>
        <taxon>Plakobranchus</taxon>
    </lineage>
</organism>
<sequence length="99" mass="11011">MRGDDAWSLDHSFLDLLLLQLPLSVWTFDLDTKLLFHRLASVTLAQATDMWKLLALLLCLVLVAVWSKEESSSSSSALLVSVGDHVPPQIPIFDSGQYI</sequence>
<proteinExistence type="predicted"/>
<comment type="caution">
    <text evidence="1">The sequence shown here is derived from an EMBL/GenBank/DDBJ whole genome shotgun (WGS) entry which is preliminary data.</text>
</comment>
<evidence type="ECO:0000313" key="2">
    <source>
        <dbReference type="Proteomes" id="UP000735302"/>
    </source>
</evidence>
<gene>
    <name evidence="1" type="ORF">PoB_000201300</name>
</gene>
<reference evidence="1 2" key="1">
    <citation type="journal article" date="2021" name="Elife">
        <title>Chloroplast acquisition without the gene transfer in kleptoplastic sea slugs, Plakobranchus ocellatus.</title>
        <authorList>
            <person name="Maeda T."/>
            <person name="Takahashi S."/>
            <person name="Yoshida T."/>
            <person name="Shimamura S."/>
            <person name="Takaki Y."/>
            <person name="Nagai Y."/>
            <person name="Toyoda A."/>
            <person name="Suzuki Y."/>
            <person name="Arimoto A."/>
            <person name="Ishii H."/>
            <person name="Satoh N."/>
            <person name="Nishiyama T."/>
            <person name="Hasebe M."/>
            <person name="Maruyama T."/>
            <person name="Minagawa J."/>
            <person name="Obokata J."/>
            <person name="Shigenobu S."/>
        </authorList>
    </citation>
    <scope>NUCLEOTIDE SEQUENCE [LARGE SCALE GENOMIC DNA]</scope>
</reference>
<name>A0AAV3XZ75_9GAST</name>
<dbReference type="AlphaFoldDB" id="A0AAV3XZ75"/>
<protein>
    <submittedName>
        <fullName evidence="1">Uncharacterized protein</fullName>
    </submittedName>
</protein>
<accession>A0AAV3XZ75</accession>
<keyword evidence="2" id="KW-1185">Reference proteome</keyword>
<dbReference type="Proteomes" id="UP000735302">
    <property type="component" value="Unassembled WGS sequence"/>
</dbReference>